<evidence type="ECO:0000313" key="2">
    <source>
        <dbReference type="Proteomes" id="UP000069850"/>
    </source>
</evidence>
<accession>A0A0X3BHL7</accession>
<dbReference type="EMBL" id="LT158599">
    <property type="protein sequence ID" value="CVK31656.1"/>
    <property type="molecule type" value="Genomic_DNA"/>
</dbReference>
<dbReference type="KEGG" id="mema:MMAB1_0439"/>
<proteinExistence type="predicted"/>
<gene>
    <name evidence="1" type="ORF">MMAB1_0439</name>
</gene>
<sequence>MKWPTHGSIASNSVHAIPLLALSRVALTPVGLLRALRVLPRAAIGESPHTPLKVR</sequence>
<dbReference type="Proteomes" id="UP000069850">
    <property type="component" value="Chromosome 1"/>
</dbReference>
<reference evidence="1 2" key="1">
    <citation type="submission" date="2016-01" db="EMBL/GenBank/DDBJ databases">
        <authorList>
            <person name="Manzoor S."/>
        </authorList>
    </citation>
    <scope>NUCLEOTIDE SEQUENCE [LARGE SCALE GENOMIC DNA]</scope>
    <source>
        <strain evidence="1">Methanoculleus sp MAB1</strain>
    </source>
</reference>
<evidence type="ECO:0000313" key="1">
    <source>
        <dbReference type="EMBL" id="CVK31656.1"/>
    </source>
</evidence>
<dbReference type="AlphaFoldDB" id="A0A0X3BHL7"/>
<organism evidence="1 2">
    <name type="scientific">Methanoculleus bourgensis</name>
    <dbReference type="NCBI Taxonomy" id="83986"/>
    <lineage>
        <taxon>Archaea</taxon>
        <taxon>Methanobacteriati</taxon>
        <taxon>Methanobacteriota</taxon>
        <taxon>Stenosarchaea group</taxon>
        <taxon>Methanomicrobia</taxon>
        <taxon>Methanomicrobiales</taxon>
        <taxon>Methanomicrobiaceae</taxon>
        <taxon>Methanoculleus</taxon>
    </lineage>
</organism>
<protein>
    <submittedName>
        <fullName evidence="1">Uncharacterized protein</fullName>
    </submittedName>
</protein>
<name>A0A0X3BHL7_9EURY</name>